<reference evidence="6" key="1">
    <citation type="submission" date="2023-07" db="EMBL/GenBank/DDBJ databases">
        <title>Genome content predicts the carbon catabolic preferences of heterotrophic bacteria.</title>
        <authorList>
            <person name="Gralka M."/>
        </authorList>
    </citation>
    <scope>NUCLEOTIDE SEQUENCE</scope>
    <source>
        <strain evidence="6">C2R13</strain>
    </source>
</reference>
<dbReference type="GO" id="GO:0003700">
    <property type="term" value="F:DNA-binding transcription factor activity"/>
    <property type="evidence" value="ECO:0007669"/>
    <property type="project" value="InterPro"/>
</dbReference>
<proteinExistence type="inferred from homology"/>
<dbReference type="Pfam" id="PF03466">
    <property type="entry name" value="LysR_substrate"/>
    <property type="match status" value="1"/>
</dbReference>
<evidence type="ECO:0000313" key="6">
    <source>
        <dbReference type="EMBL" id="MDO6670995.1"/>
    </source>
</evidence>
<evidence type="ECO:0000256" key="4">
    <source>
        <dbReference type="ARBA" id="ARBA00023163"/>
    </source>
</evidence>
<comment type="caution">
    <text evidence="6">The sequence shown here is derived from an EMBL/GenBank/DDBJ whole genome shotgun (WGS) entry which is preliminary data.</text>
</comment>
<dbReference type="GO" id="GO:0006351">
    <property type="term" value="P:DNA-templated transcription"/>
    <property type="evidence" value="ECO:0007669"/>
    <property type="project" value="TreeGrafter"/>
</dbReference>
<dbReference type="Pfam" id="PF00126">
    <property type="entry name" value="HTH_1"/>
    <property type="match status" value="1"/>
</dbReference>
<dbReference type="InterPro" id="IPR036390">
    <property type="entry name" value="WH_DNA-bd_sf"/>
</dbReference>
<protein>
    <submittedName>
        <fullName evidence="6">LysR family transcriptional regulator</fullName>
    </submittedName>
</protein>
<evidence type="ECO:0000256" key="3">
    <source>
        <dbReference type="ARBA" id="ARBA00023125"/>
    </source>
</evidence>
<dbReference type="InterPro" id="IPR005119">
    <property type="entry name" value="LysR_subst-bd"/>
</dbReference>
<gene>
    <name evidence="6" type="ORF">Q4535_02575</name>
</gene>
<dbReference type="PROSITE" id="PS50931">
    <property type="entry name" value="HTH_LYSR"/>
    <property type="match status" value="1"/>
</dbReference>
<dbReference type="InterPro" id="IPR036388">
    <property type="entry name" value="WH-like_DNA-bd_sf"/>
</dbReference>
<dbReference type="Gene3D" id="1.10.10.10">
    <property type="entry name" value="Winged helix-like DNA-binding domain superfamily/Winged helix DNA-binding domain"/>
    <property type="match status" value="1"/>
</dbReference>
<dbReference type="PANTHER" id="PTHR30537:SF20">
    <property type="entry name" value="TRANSCRIPTIONAL REGULATORY PROTEIN"/>
    <property type="match status" value="1"/>
</dbReference>
<dbReference type="AlphaFoldDB" id="A0AAP4TV95"/>
<dbReference type="GO" id="GO:0043565">
    <property type="term" value="F:sequence-specific DNA binding"/>
    <property type="evidence" value="ECO:0007669"/>
    <property type="project" value="TreeGrafter"/>
</dbReference>
<evidence type="ECO:0000259" key="5">
    <source>
        <dbReference type="PROSITE" id="PS50931"/>
    </source>
</evidence>
<dbReference type="SUPFAM" id="SSF46785">
    <property type="entry name" value="Winged helix' DNA-binding domain"/>
    <property type="match status" value="1"/>
</dbReference>
<feature type="domain" description="HTH lysR-type" evidence="5">
    <location>
        <begin position="1"/>
        <end position="60"/>
    </location>
</feature>
<evidence type="ECO:0000256" key="2">
    <source>
        <dbReference type="ARBA" id="ARBA00023015"/>
    </source>
</evidence>
<dbReference type="Gene3D" id="3.40.190.10">
    <property type="entry name" value="Periplasmic binding protein-like II"/>
    <property type="match status" value="2"/>
</dbReference>
<name>A0AAP4TV95_9GAMM</name>
<comment type="similarity">
    <text evidence="1">Belongs to the LysR transcriptional regulatory family.</text>
</comment>
<organism evidence="6 7">
    <name type="scientific">Cobetia amphilecti</name>
    <dbReference type="NCBI Taxonomy" id="1055104"/>
    <lineage>
        <taxon>Bacteria</taxon>
        <taxon>Pseudomonadati</taxon>
        <taxon>Pseudomonadota</taxon>
        <taxon>Gammaproteobacteria</taxon>
        <taxon>Oceanospirillales</taxon>
        <taxon>Halomonadaceae</taxon>
        <taxon>Cobetia</taxon>
    </lineage>
</organism>
<dbReference type="SUPFAM" id="SSF53850">
    <property type="entry name" value="Periplasmic binding protein-like II"/>
    <property type="match status" value="1"/>
</dbReference>
<dbReference type="InterPro" id="IPR058163">
    <property type="entry name" value="LysR-type_TF_proteobact-type"/>
</dbReference>
<evidence type="ECO:0000313" key="7">
    <source>
        <dbReference type="Proteomes" id="UP001170481"/>
    </source>
</evidence>
<keyword evidence="2" id="KW-0805">Transcription regulation</keyword>
<dbReference type="Proteomes" id="UP001170481">
    <property type="component" value="Unassembled WGS sequence"/>
</dbReference>
<accession>A0AAP4TV95</accession>
<evidence type="ECO:0000256" key="1">
    <source>
        <dbReference type="ARBA" id="ARBA00009437"/>
    </source>
</evidence>
<keyword evidence="3" id="KW-0238">DNA-binding</keyword>
<sequence length="296" mass="32169">MRSRSDDLELLLAVVDSGGFSAAANRLNIPVAKVSRAIQRLEGELETPLLNRTTRSVALTDEGRGFVERVREGLLLLGSAEEALLQQRDQPSGRLRVDAASPFVLHQLVPLVAEFSRSYPGIALELSAADDIINLLEQRTDVAIRIGELDDSTLHAKVLGRSTLHLVASPAYLAEHGVPSSVAALQTHQLLGFLPPSRLNRWPLKGAPQGFDTTPHLPTTSGEVMRQLCLAGHGIALISRFMLGNDLKTGALVEVLPGQIQSPNPREQIQAVYYRNSTLSPRISAFVEFLATRLTL</sequence>
<dbReference type="InterPro" id="IPR000847">
    <property type="entry name" value="LysR_HTH_N"/>
</dbReference>
<dbReference type="EMBL" id="JAUORK010000002">
    <property type="protein sequence ID" value="MDO6670995.1"/>
    <property type="molecule type" value="Genomic_DNA"/>
</dbReference>
<dbReference type="RefSeq" id="WP_107334606.1">
    <property type="nucleotide sequence ID" value="NZ_JAUORK010000002.1"/>
</dbReference>
<keyword evidence="4" id="KW-0804">Transcription</keyword>
<dbReference type="FunFam" id="1.10.10.10:FF:000001">
    <property type="entry name" value="LysR family transcriptional regulator"/>
    <property type="match status" value="1"/>
</dbReference>
<dbReference type="PANTHER" id="PTHR30537">
    <property type="entry name" value="HTH-TYPE TRANSCRIPTIONAL REGULATOR"/>
    <property type="match status" value="1"/>
</dbReference>